<reference evidence="1 2" key="1">
    <citation type="submission" date="2022-09" db="EMBL/GenBank/DDBJ databases">
        <authorList>
            <person name="Palmer J.M."/>
        </authorList>
    </citation>
    <scope>NUCLEOTIDE SEQUENCE [LARGE SCALE GENOMIC DNA]</scope>
    <source>
        <strain evidence="1 2">DSM 7382</strain>
    </source>
</reference>
<sequence>MSRELKTILIREHCKFKQVFKLPPPSALSSPCPELEPCVVIYPIPTQSFPWLSLRLGSHWTREGDHPLRLKSRPVLRCPLCSWIRADMTTRFSVEIDRICSCAVCTAFGVIGRTLQIK</sequence>
<dbReference type="EMBL" id="JASBNA010000005">
    <property type="protein sequence ID" value="KAK7691331.1"/>
    <property type="molecule type" value="Genomic_DNA"/>
</dbReference>
<proteinExistence type="predicted"/>
<dbReference type="AlphaFoldDB" id="A0AAW0GEX3"/>
<organism evidence="1 2">
    <name type="scientific">Cerrena zonata</name>
    <dbReference type="NCBI Taxonomy" id="2478898"/>
    <lineage>
        <taxon>Eukaryota</taxon>
        <taxon>Fungi</taxon>
        <taxon>Dikarya</taxon>
        <taxon>Basidiomycota</taxon>
        <taxon>Agaricomycotina</taxon>
        <taxon>Agaricomycetes</taxon>
        <taxon>Polyporales</taxon>
        <taxon>Cerrenaceae</taxon>
        <taxon>Cerrena</taxon>
    </lineage>
</organism>
<name>A0AAW0GEX3_9APHY</name>
<protein>
    <submittedName>
        <fullName evidence="1">Uncharacterized protein</fullName>
    </submittedName>
</protein>
<comment type="caution">
    <text evidence="1">The sequence shown here is derived from an EMBL/GenBank/DDBJ whole genome shotgun (WGS) entry which is preliminary data.</text>
</comment>
<dbReference type="Proteomes" id="UP001385951">
    <property type="component" value="Unassembled WGS sequence"/>
</dbReference>
<keyword evidence="2" id="KW-1185">Reference proteome</keyword>
<accession>A0AAW0GEX3</accession>
<gene>
    <name evidence="1" type="ORF">QCA50_004725</name>
</gene>
<evidence type="ECO:0000313" key="1">
    <source>
        <dbReference type="EMBL" id="KAK7691331.1"/>
    </source>
</evidence>
<evidence type="ECO:0000313" key="2">
    <source>
        <dbReference type="Proteomes" id="UP001385951"/>
    </source>
</evidence>